<evidence type="ECO:0000256" key="1">
    <source>
        <dbReference type="SAM" id="Phobius"/>
    </source>
</evidence>
<name>A0ABT1PGM3_9ACTN</name>
<reference evidence="2 3" key="1">
    <citation type="submission" date="2022-06" db="EMBL/GenBank/DDBJ databases">
        <title>Draft genome sequence of type strain Streptomyces rubrisoli DSM 42083.</title>
        <authorList>
            <person name="Duangmal K."/>
            <person name="Klaysubun C."/>
        </authorList>
    </citation>
    <scope>NUCLEOTIDE SEQUENCE [LARGE SCALE GENOMIC DNA]</scope>
    <source>
        <strain evidence="2 3">DSM 42083</strain>
    </source>
</reference>
<keyword evidence="1" id="KW-0472">Membrane</keyword>
<keyword evidence="1" id="KW-1133">Transmembrane helix</keyword>
<evidence type="ECO:0008006" key="4">
    <source>
        <dbReference type="Google" id="ProtNLM"/>
    </source>
</evidence>
<accession>A0ABT1PGM3</accession>
<feature type="transmembrane region" description="Helical" evidence="1">
    <location>
        <begin position="103"/>
        <end position="120"/>
    </location>
</feature>
<dbReference type="Proteomes" id="UP001206206">
    <property type="component" value="Unassembled WGS sequence"/>
</dbReference>
<feature type="transmembrane region" description="Helical" evidence="1">
    <location>
        <begin position="77"/>
        <end position="97"/>
    </location>
</feature>
<gene>
    <name evidence="2" type="ORF">NON19_21405</name>
</gene>
<organism evidence="2 3">
    <name type="scientific">Streptantibioticus rubrisoli</name>
    <dbReference type="NCBI Taxonomy" id="1387313"/>
    <lineage>
        <taxon>Bacteria</taxon>
        <taxon>Bacillati</taxon>
        <taxon>Actinomycetota</taxon>
        <taxon>Actinomycetes</taxon>
        <taxon>Kitasatosporales</taxon>
        <taxon>Streptomycetaceae</taxon>
        <taxon>Streptantibioticus</taxon>
    </lineage>
</organism>
<feature type="transmembrane region" description="Helical" evidence="1">
    <location>
        <begin position="50"/>
        <end position="70"/>
    </location>
</feature>
<keyword evidence="3" id="KW-1185">Reference proteome</keyword>
<dbReference type="RefSeq" id="WP_255930402.1">
    <property type="nucleotide sequence ID" value="NZ_JANFNH010000028.1"/>
</dbReference>
<evidence type="ECO:0000313" key="2">
    <source>
        <dbReference type="EMBL" id="MCQ4044516.1"/>
    </source>
</evidence>
<comment type="caution">
    <text evidence="2">The sequence shown here is derived from an EMBL/GenBank/DDBJ whole genome shotgun (WGS) entry which is preliminary data.</text>
</comment>
<sequence length="149" mass="15817">MKEPQAPLPPRWPLLLFRTIATLEALLSLAETSLAGSFLNGHYDMLKAHRITAMVIVAVAVVQAVAAFLVRRAGRVPAWLLPTTLLLLIALVGQTGLGFSRVLAAHVTLGVIVVACLLLLTGWSWRTPLPAADGGRHTEAADEPIGVSS</sequence>
<protein>
    <recommendedName>
        <fullName evidence="4">DUF2127 domain-containing protein</fullName>
    </recommendedName>
</protein>
<keyword evidence="1" id="KW-0812">Transmembrane</keyword>
<evidence type="ECO:0000313" key="3">
    <source>
        <dbReference type="Proteomes" id="UP001206206"/>
    </source>
</evidence>
<proteinExistence type="predicted"/>
<dbReference type="EMBL" id="JANFNH010000028">
    <property type="protein sequence ID" value="MCQ4044516.1"/>
    <property type="molecule type" value="Genomic_DNA"/>
</dbReference>